<reference evidence="2" key="1">
    <citation type="submission" date="2022-07" db="EMBL/GenBank/DDBJ databases">
        <title>Draft genome sequence of Zalerion maritima ATCC 34329, a (micro)plastics degrading marine fungus.</title>
        <authorList>
            <person name="Paco A."/>
            <person name="Goncalves M.F.M."/>
            <person name="Rocha-Santos T.A.P."/>
            <person name="Alves A."/>
        </authorList>
    </citation>
    <scope>NUCLEOTIDE SEQUENCE</scope>
    <source>
        <strain evidence="2">ATCC 34329</strain>
    </source>
</reference>
<organism evidence="2 3">
    <name type="scientific">Zalerion maritima</name>
    <dbReference type="NCBI Taxonomy" id="339359"/>
    <lineage>
        <taxon>Eukaryota</taxon>
        <taxon>Fungi</taxon>
        <taxon>Dikarya</taxon>
        <taxon>Ascomycota</taxon>
        <taxon>Pezizomycotina</taxon>
        <taxon>Sordariomycetes</taxon>
        <taxon>Lulworthiomycetidae</taxon>
        <taxon>Lulworthiales</taxon>
        <taxon>Lulworthiaceae</taxon>
        <taxon>Zalerion</taxon>
    </lineage>
</organism>
<evidence type="ECO:0000256" key="1">
    <source>
        <dbReference type="SAM" id="MobiDB-lite"/>
    </source>
</evidence>
<proteinExistence type="predicted"/>
<name>A0AAD5RVI7_9PEZI</name>
<feature type="region of interest" description="Disordered" evidence="1">
    <location>
        <begin position="71"/>
        <end position="110"/>
    </location>
</feature>
<gene>
    <name evidence="2" type="ORF">MKZ38_006672</name>
</gene>
<sequence length="110" mass="12153">MAQPYVEPPLKTPICILPIATSNASVRSTTTVPVISASAATYPFHYFLRRPWIFFGQKQVDAEGNFLVYEPPGNGEPAPYSKRNSSARKTSKVPASRPRGSRGRDRRACN</sequence>
<protein>
    <submittedName>
        <fullName evidence="2">Uncharacterized protein</fullName>
    </submittedName>
</protein>
<evidence type="ECO:0000313" key="2">
    <source>
        <dbReference type="EMBL" id="KAJ2905016.1"/>
    </source>
</evidence>
<dbReference type="AlphaFoldDB" id="A0AAD5RVI7"/>
<dbReference type="Proteomes" id="UP001201980">
    <property type="component" value="Unassembled WGS sequence"/>
</dbReference>
<evidence type="ECO:0000313" key="3">
    <source>
        <dbReference type="Proteomes" id="UP001201980"/>
    </source>
</evidence>
<keyword evidence="3" id="KW-1185">Reference proteome</keyword>
<dbReference type="EMBL" id="JAKWBI020000040">
    <property type="protein sequence ID" value="KAJ2905016.1"/>
    <property type="molecule type" value="Genomic_DNA"/>
</dbReference>
<accession>A0AAD5RVI7</accession>
<comment type="caution">
    <text evidence="2">The sequence shown here is derived from an EMBL/GenBank/DDBJ whole genome shotgun (WGS) entry which is preliminary data.</text>
</comment>